<dbReference type="AlphaFoldDB" id="A0A0D0AP66"/>
<feature type="non-terminal residue" evidence="1">
    <location>
        <position position="1"/>
    </location>
</feature>
<dbReference type="OrthoDB" id="3234349at2759"/>
<organism evidence="1 2">
    <name type="scientific">Collybiopsis luxurians FD-317 M1</name>
    <dbReference type="NCBI Taxonomy" id="944289"/>
    <lineage>
        <taxon>Eukaryota</taxon>
        <taxon>Fungi</taxon>
        <taxon>Dikarya</taxon>
        <taxon>Basidiomycota</taxon>
        <taxon>Agaricomycotina</taxon>
        <taxon>Agaricomycetes</taxon>
        <taxon>Agaricomycetidae</taxon>
        <taxon>Agaricales</taxon>
        <taxon>Marasmiineae</taxon>
        <taxon>Omphalotaceae</taxon>
        <taxon>Collybiopsis</taxon>
        <taxon>Collybiopsis luxurians</taxon>
    </lineage>
</organism>
<keyword evidence="2" id="KW-1185">Reference proteome</keyword>
<proteinExistence type="predicted"/>
<dbReference type="HOGENOM" id="CLU_078867_1_0_1"/>
<gene>
    <name evidence="1" type="ORF">GYMLUDRAFT_135274</name>
</gene>
<sequence length="182" mass="21016">LGLNSTIQYLPEYLYSTIIPGPNEPTADEINHYVQWVIEQFIKGWRPGFRVSCTADSDSGAMVEASILLSVNDLPTARKVAGLQGPMLTFICSICKIHGKHQMFCTDHTQWLPQDVEELCQRAWAYKNVQTLTERKVIFETYGVRWSSLWLLDYWNPTKMLVIDMMHCILEGLVHYHCRHVL</sequence>
<protein>
    <submittedName>
        <fullName evidence="1">Uncharacterized protein</fullName>
    </submittedName>
</protein>
<name>A0A0D0AP66_9AGAR</name>
<dbReference type="EMBL" id="KN834850">
    <property type="protein sequence ID" value="KIK52020.1"/>
    <property type="molecule type" value="Genomic_DNA"/>
</dbReference>
<accession>A0A0D0AP66</accession>
<feature type="non-terminal residue" evidence="1">
    <location>
        <position position="182"/>
    </location>
</feature>
<reference evidence="1 2" key="1">
    <citation type="submission" date="2014-04" db="EMBL/GenBank/DDBJ databases">
        <title>Evolutionary Origins and Diversification of the Mycorrhizal Mutualists.</title>
        <authorList>
            <consortium name="DOE Joint Genome Institute"/>
            <consortium name="Mycorrhizal Genomics Consortium"/>
            <person name="Kohler A."/>
            <person name="Kuo A."/>
            <person name="Nagy L.G."/>
            <person name="Floudas D."/>
            <person name="Copeland A."/>
            <person name="Barry K.W."/>
            <person name="Cichocki N."/>
            <person name="Veneault-Fourrey C."/>
            <person name="LaButti K."/>
            <person name="Lindquist E.A."/>
            <person name="Lipzen A."/>
            <person name="Lundell T."/>
            <person name="Morin E."/>
            <person name="Murat C."/>
            <person name="Riley R."/>
            <person name="Ohm R."/>
            <person name="Sun H."/>
            <person name="Tunlid A."/>
            <person name="Henrissat B."/>
            <person name="Grigoriev I.V."/>
            <person name="Hibbett D.S."/>
            <person name="Martin F."/>
        </authorList>
    </citation>
    <scope>NUCLEOTIDE SEQUENCE [LARGE SCALE GENOMIC DNA]</scope>
    <source>
        <strain evidence="1 2">FD-317 M1</strain>
    </source>
</reference>
<dbReference type="Proteomes" id="UP000053593">
    <property type="component" value="Unassembled WGS sequence"/>
</dbReference>
<evidence type="ECO:0000313" key="2">
    <source>
        <dbReference type="Proteomes" id="UP000053593"/>
    </source>
</evidence>
<evidence type="ECO:0000313" key="1">
    <source>
        <dbReference type="EMBL" id="KIK52020.1"/>
    </source>
</evidence>